<evidence type="ECO:0000256" key="8">
    <source>
        <dbReference type="SAM" id="SignalP"/>
    </source>
</evidence>
<dbReference type="EMBL" id="QJNU01000039">
    <property type="protein sequence ID" value="RYP09385.1"/>
    <property type="molecule type" value="Genomic_DNA"/>
</dbReference>
<dbReference type="GO" id="GO:0098552">
    <property type="term" value="C:side of membrane"/>
    <property type="evidence" value="ECO:0007669"/>
    <property type="project" value="UniProtKB-KW"/>
</dbReference>
<evidence type="ECO:0000256" key="5">
    <source>
        <dbReference type="ARBA" id="ARBA00023136"/>
    </source>
</evidence>
<keyword evidence="6" id="KW-0325">Glycoprotein</keyword>
<reference evidence="10 11" key="1">
    <citation type="submission" date="2018-06" db="EMBL/GenBank/DDBJ databases">
        <title>Complete Genomes of Monosporascus.</title>
        <authorList>
            <person name="Robinson A.J."/>
            <person name="Natvig D.O."/>
        </authorList>
    </citation>
    <scope>NUCLEOTIDE SEQUENCE [LARGE SCALE GENOMIC DNA]</scope>
    <source>
        <strain evidence="10 11">CBS 110550</strain>
    </source>
</reference>
<dbReference type="InterPro" id="IPR046530">
    <property type="entry name" value="BIM1-like_dom"/>
</dbReference>
<feature type="signal peptide" evidence="8">
    <location>
        <begin position="1"/>
        <end position="20"/>
    </location>
</feature>
<dbReference type="AlphaFoldDB" id="A0A4Q4TQ15"/>
<comment type="subcellular location">
    <subcellularLocation>
        <location evidence="1">Cell membrane</location>
        <topology evidence="1">Lipid-anchor</topology>
        <topology evidence="1">GPI-anchor</topology>
    </subcellularLocation>
</comment>
<dbReference type="GO" id="GO:0005886">
    <property type="term" value="C:plasma membrane"/>
    <property type="evidence" value="ECO:0007669"/>
    <property type="project" value="UniProtKB-SubCell"/>
</dbReference>
<evidence type="ECO:0000256" key="6">
    <source>
        <dbReference type="ARBA" id="ARBA00023180"/>
    </source>
</evidence>
<keyword evidence="5" id="KW-0472">Membrane</keyword>
<dbReference type="PANTHER" id="PTHR34992">
    <property type="entry name" value="HYPHAL ANASTAMOSIS-7 PROTEIN"/>
    <property type="match status" value="1"/>
</dbReference>
<evidence type="ECO:0000256" key="3">
    <source>
        <dbReference type="ARBA" id="ARBA00022622"/>
    </source>
</evidence>
<protein>
    <recommendedName>
        <fullName evidence="9">Copper acquisition factor BIM1-like domain-containing protein</fullName>
    </recommendedName>
</protein>
<dbReference type="Proteomes" id="UP000293360">
    <property type="component" value="Unassembled WGS sequence"/>
</dbReference>
<accession>A0A4Q4TQ15</accession>
<proteinExistence type="predicted"/>
<organism evidence="10 11">
    <name type="scientific">Monosporascus ibericus</name>
    <dbReference type="NCBI Taxonomy" id="155417"/>
    <lineage>
        <taxon>Eukaryota</taxon>
        <taxon>Fungi</taxon>
        <taxon>Dikarya</taxon>
        <taxon>Ascomycota</taxon>
        <taxon>Pezizomycotina</taxon>
        <taxon>Sordariomycetes</taxon>
        <taxon>Xylariomycetidae</taxon>
        <taxon>Xylariales</taxon>
        <taxon>Xylariales incertae sedis</taxon>
        <taxon>Monosporascus</taxon>
    </lineage>
</organism>
<dbReference type="Pfam" id="PF20238">
    <property type="entry name" value="BIM1-like_dom"/>
    <property type="match status" value="1"/>
</dbReference>
<keyword evidence="3" id="KW-0336">GPI-anchor</keyword>
<gene>
    <name evidence="10" type="ORF">DL764_001326</name>
</gene>
<dbReference type="STRING" id="155417.A0A4Q4TQ15"/>
<dbReference type="InterPro" id="IPR046936">
    <property type="entry name" value="BIM1-like"/>
</dbReference>
<sequence>MLAKLITPALLAVSALNADAHFTITAPQPIGSNPQRQREAPCGGFEMGDRSRGVTEWPVSGIDVAWDSASATAGWQVNAVLANDTSCTLTSKTNLRTLYTHATGPFCLPSVGGLPEWVGLDAVLQIQQWTGDGNYFFSCSAIKFVDGPAPPSTCNMNPGKRLGA</sequence>
<evidence type="ECO:0000256" key="4">
    <source>
        <dbReference type="ARBA" id="ARBA00022729"/>
    </source>
</evidence>
<dbReference type="PANTHER" id="PTHR34992:SF1">
    <property type="entry name" value="COPPER ACQUISITION FACTOR BIM1-LIKE DOMAIN-CONTAINING PROTEIN"/>
    <property type="match status" value="1"/>
</dbReference>
<evidence type="ECO:0000256" key="1">
    <source>
        <dbReference type="ARBA" id="ARBA00004609"/>
    </source>
</evidence>
<keyword evidence="11" id="KW-1185">Reference proteome</keyword>
<feature type="domain" description="Copper acquisition factor BIM1-like" evidence="9">
    <location>
        <begin position="20"/>
        <end position="155"/>
    </location>
</feature>
<evidence type="ECO:0000313" key="11">
    <source>
        <dbReference type="Proteomes" id="UP000293360"/>
    </source>
</evidence>
<keyword evidence="4 8" id="KW-0732">Signal</keyword>
<name>A0A4Q4TQ15_9PEZI</name>
<dbReference type="OrthoDB" id="2146436at2759"/>
<evidence type="ECO:0000313" key="10">
    <source>
        <dbReference type="EMBL" id="RYP09385.1"/>
    </source>
</evidence>
<evidence type="ECO:0000256" key="7">
    <source>
        <dbReference type="ARBA" id="ARBA00023288"/>
    </source>
</evidence>
<keyword evidence="2" id="KW-1003">Cell membrane</keyword>
<comment type="caution">
    <text evidence="10">The sequence shown here is derived from an EMBL/GenBank/DDBJ whole genome shotgun (WGS) entry which is preliminary data.</text>
</comment>
<keyword evidence="7" id="KW-0449">Lipoprotein</keyword>
<evidence type="ECO:0000256" key="2">
    <source>
        <dbReference type="ARBA" id="ARBA00022475"/>
    </source>
</evidence>
<feature type="chain" id="PRO_5020182987" description="Copper acquisition factor BIM1-like domain-containing protein" evidence="8">
    <location>
        <begin position="21"/>
        <end position="164"/>
    </location>
</feature>
<evidence type="ECO:0000259" key="9">
    <source>
        <dbReference type="Pfam" id="PF20238"/>
    </source>
</evidence>